<gene>
    <name evidence="1" type="ORF">A2650_02145</name>
</gene>
<evidence type="ECO:0000313" key="1">
    <source>
        <dbReference type="EMBL" id="OGN01016.1"/>
    </source>
</evidence>
<protein>
    <submittedName>
        <fullName evidence="1">Uncharacterized protein</fullName>
    </submittedName>
</protein>
<dbReference type="EMBL" id="MGJD01000011">
    <property type="protein sequence ID" value="OGN01016.1"/>
    <property type="molecule type" value="Genomic_DNA"/>
</dbReference>
<reference evidence="1 2" key="1">
    <citation type="journal article" date="2016" name="Nat. Commun.">
        <title>Thousands of microbial genomes shed light on interconnected biogeochemical processes in an aquifer system.</title>
        <authorList>
            <person name="Anantharaman K."/>
            <person name="Brown C.T."/>
            <person name="Hug L.A."/>
            <person name="Sharon I."/>
            <person name="Castelle C.J."/>
            <person name="Probst A.J."/>
            <person name="Thomas B.C."/>
            <person name="Singh A."/>
            <person name="Wilkins M.J."/>
            <person name="Karaoz U."/>
            <person name="Brodie E.L."/>
            <person name="Williams K.H."/>
            <person name="Hubbard S.S."/>
            <person name="Banfield J.F."/>
        </authorList>
    </citation>
    <scope>NUCLEOTIDE SEQUENCE [LARGE SCALE GENOMIC DNA]</scope>
</reference>
<dbReference type="AlphaFoldDB" id="A0A1F8ELY4"/>
<dbReference type="Proteomes" id="UP000177117">
    <property type="component" value="Unassembled WGS sequence"/>
</dbReference>
<name>A0A1F8ELY4_9BACT</name>
<accession>A0A1F8ELY4</accession>
<sequence length="180" mass="19380">MSFQEQYPNPAPRSDVISVPSERILFRDANGNDLGVFFKIIRLEHSPNSTVLGGLTIMSFPPFPRDRCTGYGPACFEATAEIDLIDSGGATGANVEFFFGEVNLQHRVGGPLSLGSGSNIVTVSGMNFYPSGELKNLIVKVGLRYNNHRPSFGIEGIAVALMNLHNACDDPGMASICNLK</sequence>
<comment type="caution">
    <text evidence="1">The sequence shown here is derived from an EMBL/GenBank/DDBJ whole genome shotgun (WGS) entry which is preliminary data.</text>
</comment>
<proteinExistence type="predicted"/>
<evidence type="ECO:0000313" key="2">
    <source>
        <dbReference type="Proteomes" id="UP000177117"/>
    </source>
</evidence>
<organism evidence="1 2">
    <name type="scientific">Candidatus Yanofskybacteria bacterium RIFCSPHIGHO2_01_FULL_41_53</name>
    <dbReference type="NCBI Taxonomy" id="1802663"/>
    <lineage>
        <taxon>Bacteria</taxon>
        <taxon>Candidatus Yanofskyibacteriota</taxon>
    </lineage>
</organism>